<comment type="caution">
    <text evidence="2">The sequence shown here is derived from an EMBL/GenBank/DDBJ whole genome shotgun (WGS) entry which is preliminary data.</text>
</comment>
<dbReference type="EMBL" id="JAUPEV010000004">
    <property type="protein sequence ID" value="MDO7252919.1"/>
    <property type="molecule type" value="Genomic_DNA"/>
</dbReference>
<proteinExistence type="predicted"/>
<sequence>MIKPVTVGTSPLIANENKKYSENIKPKNTQEVEDKAIQIKESVKNGTYRVDIQKTSEKMALNLLNL</sequence>
<gene>
    <name evidence="1" type="ORF">Q5I04_03195</name>
    <name evidence="2" type="ORF">Q5I06_04805</name>
</gene>
<dbReference type="Proteomes" id="UP001240777">
    <property type="component" value="Unassembled WGS sequence"/>
</dbReference>
<keyword evidence="4" id="KW-1185">Reference proteome</keyword>
<reference evidence="1 3" key="3">
    <citation type="journal article" date="2024" name="Syst. Appl. Microbiol.">
        <title>Helicobacter cappadocius sp. nov., from lizards: The first psychrotrophic Helicobacter species.</title>
        <authorList>
            <person name="Aydin F."/>
            <person name="Tarhane S."/>
            <person name="Karakaya E."/>
            <person name="Abay S."/>
            <person name="Kayman T."/>
            <person name="Guran O."/>
            <person name="Bozkurt E."/>
            <person name="Uzum N."/>
            <person name="Avci A."/>
            <person name="Olgun K."/>
            <person name="Jablonski D."/>
            <person name="Guran C."/>
            <person name="Burcin Saticioglu I."/>
        </authorList>
    </citation>
    <scope>NUCLEOTIDE SEQUENCE [LARGE SCALE GENOMIC DNA]</scope>
    <source>
        <strain evidence="1">Faydin-H75</strain>
        <strain evidence="3">faydin-H76</strain>
    </source>
</reference>
<reference evidence="1" key="2">
    <citation type="submission" date="2023-07" db="EMBL/GenBank/DDBJ databases">
        <authorList>
            <person name="Aydin F."/>
            <person name="Tarhane S."/>
            <person name="Saticioglu I.B."/>
            <person name="Karakaya E."/>
            <person name="Abay S."/>
            <person name="Guran O."/>
            <person name="Bozkurt E."/>
            <person name="Uzum N."/>
            <person name="Olgun K."/>
            <person name="Jablonski D."/>
        </authorList>
    </citation>
    <scope>NUCLEOTIDE SEQUENCE</scope>
    <source>
        <strain evidence="1">Faydin-H75</strain>
    </source>
</reference>
<evidence type="ECO:0000313" key="2">
    <source>
        <dbReference type="EMBL" id="MDP2539091.1"/>
    </source>
</evidence>
<dbReference type="InterPro" id="IPR035890">
    <property type="entry name" value="Anti-sigma-28_factor_FlgM_sf"/>
</dbReference>
<organism evidence="2 3">
    <name type="scientific">Helicobacter cappadocius</name>
    <dbReference type="NCBI Taxonomy" id="3063998"/>
    <lineage>
        <taxon>Bacteria</taxon>
        <taxon>Pseudomonadati</taxon>
        <taxon>Campylobacterota</taxon>
        <taxon>Epsilonproteobacteria</taxon>
        <taxon>Campylobacterales</taxon>
        <taxon>Helicobacteraceae</taxon>
        <taxon>Helicobacter</taxon>
    </lineage>
</organism>
<dbReference type="AlphaFoldDB" id="A0AA90TBS7"/>
<reference evidence="2 4" key="1">
    <citation type="submission" date="2023-07" db="EMBL/GenBank/DDBJ databases">
        <title>Unpublished Manusciprt.</title>
        <authorList>
            <person name="Aydin F."/>
            <person name="Tarhane S."/>
            <person name="Saticioglu I.B."/>
            <person name="Karakaya E."/>
            <person name="Abay S."/>
            <person name="Guran O."/>
            <person name="Bozkurt E."/>
            <person name="Uzum N."/>
            <person name="Olgun K."/>
            <person name="Jablonski D."/>
        </authorList>
    </citation>
    <scope>NUCLEOTIDE SEQUENCE</scope>
    <source>
        <strain evidence="4">faydin-H75</strain>
        <strain evidence="2">Faydin-H76</strain>
    </source>
</reference>
<evidence type="ECO:0000313" key="3">
    <source>
        <dbReference type="Proteomes" id="UP001177258"/>
    </source>
</evidence>
<keyword evidence="2" id="KW-0282">Flagellum</keyword>
<evidence type="ECO:0000313" key="4">
    <source>
        <dbReference type="Proteomes" id="UP001240777"/>
    </source>
</evidence>
<protein>
    <submittedName>
        <fullName evidence="2">Flagellar biosynthesis anti-sigma factor FlgM</fullName>
    </submittedName>
</protein>
<keyword evidence="2" id="KW-0966">Cell projection</keyword>
<evidence type="ECO:0000313" key="1">
    <source>
        <dbReference type="EMBL" id="MDO7252919.1"/>
    </source>
</evidence>
<keyword evidence="2" id="KW-0969">Cilium</keyword>
<dbReference type="EMBL" id="JAUYZK010000005">
    <property type="protein sequence ID" value="MDP2539091.1"/>
    <property type="molecule type" value="Genomic_DNA"/>
</dbReference>
<name>A0AA90TBS7_9HELI</name>
<dbReference type="RefSeq" id="WP_305516766.1">
    <property type="nucleotide sequence ID" value="NZ_JAUPEV010000004.1"/>
</dbReference>
<dbReference type="Proteomes" id="UP001177258">
    <property type="component" value="Unassembled WGS sequence"/>
</dbReference>
<accession>A0AA90TBS7</accession>
<dbReference type="SUPFAM" id="SSF101498">
    <property type="entry name" value="Anti-sigma factor FlgM"/>
    <property type="match status" value="1"/>
</dbReference>